<feature type="compositionally biased region" description="Polar residues" evidence="1">
    <location>
        <begin position="619"/>
        <end position="650"/>
    </location>
</feature>
<feature type="compositionally biased region" description="Polar residues" evidence="1">
    <location>
        <begin position="600"/>
        <end position="612"/>
    </location>
</feature>
<name>A0ABT7BYA5_9CYAN</name>
<dbReference type="InterPro" id="IPR018392">
    <property type="entry name" value="LysM"/>
</dbReference>
<proteinExistence type="predicted"/>
<dbReference type="Pfam" id="PF01476">
    <property type="entry name" value="LysM"/>
    <property type="match status" value="2"/>
</dbReference>
<feature type="domain" description="LysM" evidence="2">
    <location>
        <begin position="293"/>
        <end position="337"/>
    </location>
</feature>
<dbReference type="CDD" id="cd00118">
    <property type="entry name" value="LysM"/>
    <property type="match status" value="2"/>
</dbReference>
<dbReference type="Pfam" id="PF01551">
    <property type="entry name" value="Peptidase_M23"/>
    <property type="match status" value="1"/>
</dbReference>
<dbReference type="PANTHER" id="PTHR21666:SF270">
    <property type="entry name" value="MUREIN HYDROLASE ACTIVATOR ENVC"/>
    <property type="match status" value="1"/>
</dbReference>
<dbReference type="Gene3D" id="2.70.70.10">
    <property type="entry name" value="Glucose Permease (Domain IIA)"/>
    <property type="match status" value="1"/>
</dbReference>
<dbReference type="SUPFAM" id="SSF54106">
    <property type="entry name" value="LysM domain"/>
    <property type="match status" value="2"/>
</dbReference>
<dbReference type="Proteomes" id="UP001232992">
    <property type="component" value="Unassembled WGS sequence"/>
</dbReference>
<dbReference type="PANTHER" id="PTHR21666">
    <property type="entry name" value="PEPTIDASE-RELATED"/>
    <property type="match status" value="1"/>
</dbReference>
<gene>
    <name evidence="3" type="ORF">PMH09_11365</name>
</gene>
<comment type="caution">
    <text evidence="3">The sequence shown here is derived from an EMBL/GenBank/DDBJ whole genome shotgun (WGS) entry which is preliminary data.</text>
</comment>
<sequence>MKRADSQKRKASVVFPQALLETEPGKLKPACSEGNRRVYTSAAAIGLAAMSIGLPNLSLTNGSQAARAAEPVALDPSGIADKVTSKPSSSLAISPIEVEPGTALQPGILTGLESAETEAKVAAPSPRADEVAPAVMKDLVKAELKHQRTAILTPAEPEPVVDSVALEQAEIKDQKQAALDEAVNYVAVLEAADADPSQTLTVLPSGKALPKVESEADAETDFSTLPTIVDTANLVVASSAQSLDVPTASSLTEAGIESNPELSAQLTSPQGITPSVQLTAPEADPIPEKVTVGLYRVQSGDTVEEIAKTQGVDEDALIEVNALDNPDTLEVNQPLTVARFSEEAPVVETPAAEEIELFQSSLTWESANSSEPFSVEPSGEFDGTAQLPVSQPLEAKEVEIESTSAISLTSPDRGLVLKEEVKPLEIGKREEQPVPIASSWNFNPVSSISPQTLHQVRHGETLDAIARRYGVSRTELIQANQISNPNLIQVNQNLKIPAAVTESTTAVTSVIPGINSGNMPNPTAVSSLTAQLLPDTVSAETTQPTVGSATVALNSDRESQSNYSSYVQGLSNEIDRLRQQYESQPEGFNLQQAEPVESAGPSSRSTQRSQRVNPEFAPSTASSNLQEELQRLQQTHRSNPTAPTPQSQTVAVAPLGPNAYDPSQLPIGEMVSPDVPPLAPGERYLPGDRINGYTWPSKGVLTSGYGWRWGRMHKGIDIAGPIGTPIFAAASGVVDYAQWNNGGYGYLVDIRHPDGSLTRYAHNNRILVRKGQRVRQGEQIAEMGSTGYSTGPHLHFEIHAAGQGAVNPIAYLPQR</sequence>
<dbReference type="CDD" id="cd12797">
    <property type="entry name" value="M23_peptidase"/>
    <property type="match status" value="1"/>
</dbReference>
<dbReference type="SMART" id="SM00257">
    <property type="entry name" value="LysM"/>
    <property type="match status" value="2"/>
</dbReference>
<dbReference type="PROSITE" id="PS51782">
    <property type="entry name" value="LYSM"/>
    <property type="match status" value="2"/>
</dbReference>
<accession>A0ABT7BYA5</accession>
<dbReference type="InterPro" id="IPR050570">
    <property type="entry name" value="Cell_wall_metabolism_enzyme"/>
</dbReference>
<evidence type="ECO:0000259" key="2">
    <source>
        <dbReference type="PROSITE" id="PS51782"/>
    </source>
</evidence>
<dbReference type="Gene3D" id="3.10.350.10">
    <property type="entry name" value="LysM domain"/>
    <property type="match status" value="2"/>
</dbReference>
<keyword evidence="4" id="KW-1185">Reference proteome</keyword>
<evidence type="ECO:0000313" key="3">
    <source>
        <dbReference type="EMBL" id="MDJ1183787.1"/>
    </source>
</evidence>
<feature type="domain" description="LysM" evidence="2">
    <location>
        <begin position="452"/>
        <end position="496"/>
    </location>
</feature>
<dbReference type="InterPro" id="IPR011055">
    <property type="entry name" value="Dup_hybrid_motif"/>
</dbReference>
<dbReference type="EMBL" id="JAQOSQ010000010">
    <property type="protein sequence ID" value="MDJ1183787.1"/>
    <property type="molecule type" value="Genomic_DNA"/>
</dbReference>
<evidence type="ECO:0000256" key="1">
    <source>
        <dbReference type="SAM" id="MobiDB-lite"/>
    </source>
</evidence>
<dbReference type="SUPFAM" id="SSF51261">
    <property type="entry name" value="Duplicated hybrid motif"/>
    <property type="match status" value="1"/>
</dbReference>
<feature type="region of interest" description="Disordered" evidence="1">
    <location>
        <begin position="593"/>
        <end position="674"/>
    </location>
</feature>
<organism evidence="3 4">
    <name type="scientific">Roseofilum casamattae BLCC-M143</name>
    <dbReference type="NCBI Taxonomy" id="3022442"/>
    <lineage>
        <taxon>Bacteria</taxon>
        <taxon>Bacillati</taxon>
        <taxon>Cyanobacteriota</taxon>
        <taxon>Cyanophyceae</taxon>
        <taxon>Desertifilales</taxon>
        <taxon>Desertifilaceae</taxon>
        <taxon>Roseofilum</taxon>
        <taxon>Roseofilum casamattae</taxon>
    </lineage>
</organism>
<reference evidence="3 4" key="1">
    <citation type="submission" date="2023-01" db="EMBL/GenBank/DDBJ databases">
        <title>Novel diversity within Roseofilum (Cyanobacteria; Desertifilaceae) from marine benthic mats with descriptions of four novel species.</title>
        <authorList>
            <person name="Wang Y."/>
            <person name="Berthold D.E."/>
            <person name="Hu J."/>
            <person name="Lefler F.W."/>
            <person name="Laughinghouse H.D. IV."/>
        </authorList>
    </citation>
    <scope>NUCLEOTIDE SEQUENCE [LARGE SCALE GENOMIC DNA]</scope>
    <source>
        <strain evidence="3 4">BLCC-M143</strain>
    </source>
</reference>
<dbReference type="RefSeq" id="WP_283758438.1">
    <property type="nucleotide sequence ID" value="NZ_JAQOSQ010000010.1"/>
</dbReference>
<protein>
    <submittedName>
        <fullName evidence="3">Peptidoglycan DD-metalloendopeptidase family protein</fullName>
    </submittedName>
</protein>
<dbReference type="InterPro" id="IPR036779">
    <property type="entry name" value="LysM_dom_sf"/>
</dbReference>
<dbReference type="InterPro" id="IPR016047">
    <property type="entry name" value="M23ase_b-sheet_dom"/>
</dbReference>
<evidence type="ECO:0000313" key="4">
    <source>
        <dbReference type="Proteomes" id="UP001232992"/>
    </source>
</evidence>